<evidence type="ECO:0000313" key="5">
    <source>
        <dbReference type="EMBL" id="KST62766.1"/>
    </source>
</evidence>
<evidence type="ECO:0000259" key="3">
    <source>
        <dbReference type="PROSITE" id="PS51471"/>
    </source>
</evidence>
<dbReference type="EMBL" id="LMTZ01000151">
    <property type="protein sequence ID" value="KST62766.1"/>
    <property type="molecule type" value="Genomic_DNA"/>
</dbReference>
<dbReference type="SUPFAM" id="SSF51197">
    <property type="entry name" value="Clavaminate synthase-like"/>
    <property type="match status" value="1"/>
</dbReference>
<evidence type="ECO:0000313" key="6">
    <source>
        <dbReference type="Proteomes" id="UP000053372"/>
    </source>
</evidence>
<dbReference type="InterPro" id="IPR026992">
    <property type="entry name" value="DIOX_N"/>
</dbReference>
<dbReference type="Proteomes" id="UP000053372">
    <property type="component" value="Unassembled WGS sequence"/>
</dbReference>
<reference evidence="5 6" key="1">
    <citation type="journal article" date="2015" name="Genome Announc.">
        <title>Draft Genome of the Euendolithic (true boring) Cyanobacterium Mastigocoleus testarum strain BC008.</title>
        <authorList>
            <person name="Guida B.S."/>
            <person name="Garcia-Pichel F."/>
        </authorList>
    </citation>
    <scope>NUCLEOTIDE SEQUENCE [LARGE SCALE GENOMIC DNA]</scope>
    <source>
        <strain evidence="5 6">BC008</strain>
    </source>
</reference>
<keyword evidence="6" id="KW-1185">Reference proteome</keyword>
<gene>
    <name evidence="4" type="ORF">BC008_08365</name>
    <name evidence="5" type="ORF">BC008_37995</name>
</gene>
<comment type="caution">
    <text evidence="5">The sequence shown here is derived from an EMBL/GenBank/DDBJ whole genome shotgun (WGS) entry which is preliminary data.</text>
</comment>
<dbReference type="Pfam" id="PF14226">
    <property type="entry name" value="DIOX_N"/>
    <property type="match status" value="1"/>
</dbReference>
<protein>
    <submittedName>
        <fullName evidence="5">2OG-Fe(II) oxygenase</fullName>
    </submittedName>
</protein>
<keyword evidence="2" id="KW-0560">Oxidoreductase</keyword>
<evidence type="ECO:0000313" key="4">
    <source>
        <dbReference type="EMBL" id="KST62052.1"/>
    </source>
</evidence>
<organism evidence="5 6">
    <name type="scientific">Mastigocoleus testarum BC008</name>
    <dbReference type="NCBI Taxonomy" id="371196"/>
    <lineage>
        <taxon>Bacteria</taxon>
        <taxon>Bacillati</taxon>
        <taxon>Cyanobacteriota</taxon>
        <taxon>Cyanophyceae</taxon>
        <taxon>Nostocales</taxon>
        <taxon>Hapalosiphonaceae</taxon>
        <taxon>Mastigocoleus</taxon>
    </lineage>
</organism>
<accession>A0A0V7ZE22</accession>
<dbReference type="PRINTS" id="PR00682">
    <property type="entry name" value="IPNSYNTHASE"/>
</dbReference>
<dbReference type="InterPro" id="IPR050231">
    <property type="entry name" value="Iron_ascorbate_oxido_reductase"/>
</dbReference>
<sequence length="314" mass="35716">MDEIPVIDFFLFSHGNKQAKQMVVKEIHDACSQVGFIYLQNHGMSEDLIEKVFIQSKSFFDLPLKTKQQFAWSDEFSNQGYVGIERERLNPNRPGDLKEAFNLVESRNRVNESSIPESQNTPIHNGYILNFYEACNQLANKVLQALALALELPENFFVDNHSNRKHTLRLLHYPPLEQKPQIGQIRAGEHSDYGSITLLFQDSLGGLEVKTSSSGSNGDFGKWICAPSIPNTVIVNTGDLIQRWTNHVFCSTKHRVIIPDDNRVTQSRYSLAFFCHPNDDTTVTCLESCKKEHPPIYPPILAGDYLLSRLRATY</sequence>
<feature type="domain" description="Fe2OG dioxygenase" evidence="3">
    <location>
        <begin position="164"/>
        <end position="277"/>
    </location>
</feature>
<keyword evidence="2" id="KW-0408">Iron</keyword>
<dbReference type="RefSeq" id="WP_027843170.1">
    <property type="nucleotide sequence ID" value="NZ_LMTZ01000151.1"/>
</dbReference>
<dbReference type="InterPro" id="IPR044861">
    <property type="entry name" value="IPNS-like_FE2OG_OXY"/>
</dbReference>
<dbReference type="AlphaFoldDB" id="A0A0V7ZE22"/>
<evidence type="ECO:0000256" key="2">
    <source>
        <dbReference type="RuleBase" id="RU003682"/>
    </source>
</evidence>
<comment type="similarity">
    <text evidence="2">Belongs to the iron/ascorbate-dependent oxidoreductase family.</text>
</comment>
<dbReference type="Gene3D" id="2.60.120.330">
    <property type="entry name" value="B-lactam Antibiotic, Isopenicillin N Synthase, Chain"/>
    <property type="match status" value="1"/>
</dbReference>
<dbReference type="Pfam" id="PF03171">
    <property type="entry name" value="2OG-FeII_Oxy"/>
    <property type="match status" value="1"/>
</dbReference>
<comment type="pathway">
    <text evidence="1">Antibiotic biosynthesis.</text>
</comment>
<dbReference type="GO" id="GO:0016491">
    <property type="term" value="F:oxidoreductase activity"/>
    <property type="evidence" value="ECO:0007669"/>
    <property type="project" value="UniProtKB-KW"/>
</dbReference>
<evidence type="ECO:0000256" key="1">
    <source>
        <dbReference type="ARBA" id="ARBA00004792"/>
    </source>
</evidence>
<dbReference type="PANTHER" id="PTHR47990">
    <property type="entry name" value="2-OXOGLUTARATE (2OG) AND FE(II)-DEPENDENT OXYGENASE SUPERFAMILY PROTEIN-RELATED"/>
    <property type="match status" value="1"/>
</dbReference>
<dbReference type="EMBL" id="LMTZ01000164">
    <property type="protein sequence ID" value="KST62052.1"/>
    <property type="molecule type" value="Genomic_DNA"/>
</dbReference>
<dbReference type="OrthoDB" id="21825at2"/>
<keyword evidence="2" id="KW-0479">Metal-binding</keyword>
<dbReference type="InterPro" id="IPR005123">
    <property type="entry name" value="Oxoglu/Fe-dep_dioxygenase_dom"/>
</dbReference>
<proteinExistence type="inferred from homology"/>
<dbReference type="FunFam" id="2.60.120.330:FF:000038">
    <property type="entry name" value="Si:dkey-10o6.2"/>
    <property type="match status" value="1"/>
</dbReference>
<dbReference type="PROSITE" id="PS51471">
    <property type="entry name" value="FE2OG_OXY"/>
    <property type="match status" value="1"/>
</dbReference>
<dbReference type="GO" id="GO:0046872">
    <property type="term" value="F:metal ion binding"/>
    <property type="evidence" value="ECO:0007669"/>
    <property type="project" value="UniProtKB-KW"/>
</dbReference>
<dbReference type="InterPro" id="IPR027443">
    <property type="entry name" value="IPNS-like_sf"/>
</dbReference>
<name>A0A0V7ZE22_9CYAN</name>